<accession>A0A9P8SNU5</accession>
<evidence type="ECO:0000313" key="5">
    <source>
        <dbReference type="Proteomes" id="UP000813423"/>
    </source>
</evidence>
<dbReference type="Proteomes" id="UP000813423">
    <property type="component" value="Unassembled WGS sequence"/>
</dbReference>
<dbReference type="Pfam" id="PF23584">
    <property type="entry name" value="DUF7136"/>
    <property type="match status" value="1"/>
</dbReference>
<dbReference type="InterPro" id="IPR055560">
    <property type="entry name" value="DUF7136"/>
</dbReference>
<name>A0A9P8SNU5_ASPFM</name>
<proteinExistence type="predicted"/>
<dbReference type="InterPro" id="IPR053214">
    <property type="entry name" value="LysM12-like"/>
</dbReference>
<dbReference type="PANTHER" id="PTHR47700">
    <property type="entry name" value="V CHITINASE, PUTATIVE (AFU_ORTHOLOGUE AFUA_6G13720)-RELATED"/>
    <property type="match status" value="1"/>
</dbReference>
<keyword evidence="2" id="KW-0843">Virulence</keyword>
<evidence type="ECO:0000313" key="4">
    <source>
        <dbReference type="EMBL" id="KAH1894534.1"/>
    </source>
</evidence>
<protein>
    <recommendedName>
        <fullName evidence="3">DUF7136 domain-containing protein</fullName>
    </recommendedName>
</protein>
<evidence type="ECO:0000256" key="1">
    <source>
        <dbReference type="ARBA" id="ARBA00022669"/>
    </source>
</evidence>
<gene>
    <name evidence="4" type="ORF">KXV57_002276</name>
</gene>
<feature type="domain" description="DUF7136" evidence="3">
    <location>
        <begin position="129"/>
        <end position="335"/>
    </location>
</feature>
<keyword evidence="1" id="KW-0147">Chitin-binding</keyword>
<dbReference type="AlphaFoldDB" id="A0A9P8SNU5"/>
<evidence type="ECO:0000256" key="2">
    <source>
        <dbReference type="ARBA" id="ARBA00023026"/>
    </source>
</evidence>
<sequence>MHDTSQDKALYIPPSWQRDRGHTIVEVDDAANGCSKPSLGARDWEITGLVPLFYFLCQHTFLTNILIRLARLIVRVIARSSPFSEWNENPVLSISNISLPLSQTHCEIQSLPPIEPLNYALFPSESPLRAVEVDLVFPRNETYSPAEWFRIVFAVLDPQSAELLNLRISYDIRKNNNRNNQTTLTHDLHWANWSSSADPYLTYHSTGKAATRKRNRDEKVLPSDHDGGVFEHYYSWWQHFTIDDSALKKVDLVAATANATCPGDRNAIAINVTDTTMHSPPGLNSAGRDTCVVTATTTASATRTTPDPCRVAIDADAEASMAAVHQKLLCDHLKNSNPPEVCPAEENGAQQLAALAALVLSTWPTAASANPGFRKAASPRYRSSVSACPERYSDAGPNTGNWSVYADFKLIHKCKETMFYDFSLFDDVDDQDGTHRIQACSSYGPDFASLPASTARIASAEFVDVEFELGWWYEGFGLAASGLRSIVKQLRRYAEGGHGPTGRPFIIYGQSGESALRLFQDNLDKLEVSTPTQPSLFVHL</sequence>
<dbReference type="GO" id="GO:0008061">
    <property type="term" value="F:chitin binding"/>
    <property type="evidence" value="ECO:0007669"/>
    <property type="project" value="UniProtKB-KW"/>
</dbReference>
<organism evidence="4 5">
    <name type="scientific">Aspergillus fumigatus</name>
    <name type="common">Neosartorya fumigata</name>
    <dbReference type="NCBI Taxonomy" id="746128"/>
    <lineage>
        <taxon>Eukaryota</taxon>
        <taxon>Fungi</taxon>
        <taxon>Dikarya</taxon>
        <taxon>Ascomycota</taxon>
        <taxon>Pezizomycotina</taxon>
        <taxon>Eurotiomycetes</taxon>
        <taxon>Eurotiomycetidae</taxon>
        <taxon>Eurotiales</taxon>
        <taxon>Aspergillaceae</taxon>
        <taxon>Aspergillus</taxon>
        <taxon>Aspergillus subgen. Fumigati</taxon>
    </lineage>
</organism>
<comment type="caution">
    <text evidence="4">The sequence shown here is derived from an EMBL/GenBank/DDBJ whole genome shotgun (WGS) entry which is preliminary data.</text>
</comment>
<reference evidence="4" key="1">
    <citation type="submission" date="2021-08" db="EMBL/GenBank/DDBJ databases">
        <title>Global Aspergillus fumigatus from environmental and clinical sources.</title>
        <authorList>
            <person name="Barber A."/>
            <person name="Sae-Ong T."/>
        </authorList>
    </citation>
    <scope>NUCLEOTIDE SEQUENCE</scope>
    <source>
        <strain evidence="4">NRZ-2016-071</strain>
    </source>
</reference>
<dbReference type="EMBL" id="JAIBSC010000152">
    <property type="protein sequence ID" value="KAH1894534.1"/>
    <property type="molecule type" value="Genomic_DNA"/>
</dbReference>
<evidence type="ECO:0000259" key="3">
    <source>
        <dbReference type="Pfam" id="PF23584"/>
    </source>
</evidence>
<dbReference type="PANTHER" id="PTHR47700:SF1">
    <property type="entry name" value="CHITINASE"/>
    <property type="match status" value="1"/>
</dbReference>